<feature type="region of interest" description="Disordered" evidence="2">
    <location>
        <begin position="210"/>
        <end position="473"/>
    </location>
</feature>
<feature type="compositionally biased region" description="Basic and acidic residues" evidence="2">
    <location>
        <begin position="350"/>
        <end position="369"/>
    </location>
</feature>
<proteinExistence type="predicted"/>
<feature type="compositionally biased region" description="Polar residues" evidence="2">
    <location>
        <begin position="419"/>
        <end position="428"/>
    </location>
</feature>
<dbReference type="GO" id="GO:0006383">
    <property type="term" value="P:transcription by RNA polymerase III"/>
    <property type="evidence" value="ECO:0007669"/>
    <property type="project" value="InterPro"/>
</dbReference>
<feature type="compositionally biased region" description="Low complexity" evidence="2">
    <location>
        <begin position="331"/>
        <end position="346"/>
    </location>
</feature>
<dbReference type="SUPFAM" id="SSF48452">
    <property type="entry name" value="TPR-like"/>
    <property type="match status" value="1"/>
</dbReference>
<gene>
    <name evidence="3" type="ORF">AMJ83_03300</name>
</gene>
<dbReference type="Pfam" id="PF13181">
    <property type="entry name" value="TPR_8"/>
    <property type="match status" value="1"/>
</dbReference>
<evidence type="ECO:0000313" key="4">
    <source>
        <dbReference type="Proteomes" id="UP000051373"/>
    </source>
</evidence>
<comment type="caution">
    <text evidence="3">The sequence shown here is derived from an EMBL/GenBank/DDBJ whole genome shotgun (WGS) entry which is preliminary data.</text>
</comment>
<feature type="compositionally biased region" description="Basic and acidic residues" evidence="2">
    <location>
        <begin position="210"/>
        <end position="224"/>
    </location>
</feature>
<evidence type="ECO:0000256" key="1">
    <source>
        <dbReference type="PROSITE-ProRule" id="PRU00339"/>
    </source>
</evidence>
<feature type="compositionally biased region" description="Basic and acidic residues" evidence="2">
    <location>
        <begin position="269"/>
        <end position="280"/>
    </location>
</feature>
<dbReference type="Proteomes" id="UP000051373">
    <property type="component" value="Unassembled WGS sequence"/>
</dbReference>
<sequence>MNEADFSDIARLSDKLNKDPKSRIFVQLADVYRKNNMIEEALDVLNKGLQHHSQYPVAYLILGKCYYDKRSYIQARDAFEKTIDLDPQNIVALRMLAKTSEILKDEKGQIHAYKSIVSIDPMDTTAQEKLSMLEALQRKEPLYTVAMAEEYEKQGNLKEALKIYENLLFTDPSDLVLNQRVAALKKTINEKKRRIEEEKIESLQIERVFKTEELPAEEPAEKAETPSASDTGTEEKPPTVQNDIQSLEDFLVEELEQAAEKVAAQPSEEESKPSGEEPAHEVAPTPLLDVQPEPGAPVADVTEELPEPEPPKPETMPPEIELATFEPKLEPTPAEPISAEPEPETTLPADEIREPILPETASPEREAEKPLPIGEAVEPRPTVTTSPEIEEEPVAPVEETPPPIIETTEPAEEIVPATSQEPVETTTPGVEVEPPDKAQQPEPERELEKKEEPTKSKEEDFKSFQEWLSGLLK</sequence>
<dbReference type="PROSITE" id="PS50005">
    <property type="entry name" value="TPR"/>
    <property type="match status" value="2"/>
</dbReference>
<feature type="repeat" description="TPR" evidence="1">
    <location>
        <begin position="141"/>
        <end position="174"/>
    </location>
</feature>
<dbReference type="InterPro" id="IPR039340">
    <property type="entry name" value="Tfc4/TFIIIC-102/Sfc4"/>
</dbReference>
<feature type="compositionally biased region" description="Low complexity" evidence="2">
    <location>
        <begin position="405"/>
        <end position="418"/>
    </location>
</feature>
<dbReference type="InterPro" id="IPR011990">
    <property type="entry name" value="TPR-like_helical_dom_sf"/>
</dbReference>
<keyword evidence="1" id="KW-0802">TPR repeat</keyword>
<protein>
    <submittedName>
        <fullName evidence="3">Uncharacterized protein</fullName>
    </submittedName>
</protein>
<dbReference type="GO" id="GO:0000127">
    <property type="term" value="C:transcription factor TFIIIC complex"/>
    <property type="evidence" value="ECO:0007669"/>
    <property type="project" value="TreeGrafter"/>
</dbReference>
<dbReference type="SMART" id="SM00028">
    <property type="entry name" value="TPR"/>
    <property type="match status" value="3"/>
</dbReference>
<dbReference type="STRING" id="1703779.AMJ83_03300"/>
<dbReference type="PANTHER" id="PTHR23082:SF0">
    <property type="entry name" value="GENERAL TRANSCRIPTION FACTOR 3C POLYPEPTIDE 3"/>
    <property type="match status" value="1"/>
</dbReference>
<dbReference type="Gene3D" id="1.25.40.10">
    <property type="entry name" value="Tetratricopeptide repeat domain"/>
    <property type="match status" value="1"/>
</dbReference>
<dbReference type="EMBL" id="LJUJ01000004">
    <property type="protein sequence ID" value="KPK64265.1"/>
    <property type="molecule type" value="Genomic_DNA"/>
</dbReference>
<dbReference type="AlphaFoldDB" id="A0A0S8FU74"/>
<name>A0A0S8FU74_UNCW3</name>
<feature type="repeat" description="TPR" evidence="1">
    <location>
        <begin position="56"/>
        <end position="89"/>
    </location>
</feature>
<reference evidence="3 4" key="1">
    <citation type="journal article" date="2015" name="Microbiome">
        <title>Genomic resolution of linkages in carbon, nitrogen, and sulfur cycling among widespread estuary sediment bacteria.</title>
        <authorList>
            <person name="Baker B.J."/>
            <person name="Lazar C.S."/>
            <person name="Teske A.P."/>
            <person name="Dick G.J."/>
        </authorList>
    </citation>
    <scope>NUCLEOTIDE SEQUENCE [LARGE SCALE GENOMIC DNA]</scope>
    <source>
        <strain evidence="3">SM23_42</strain>
    </source>
</reference>
<dbReference type="PANTHER" id="PTHR23082">
    <property type="entry name" value="TRANSCRIPTION INITIATION FACTOR IIIC TFIIIC , POLYPEPTIDE 3-RELATED"/>
    <property type="match status" value="1"/>
</dbReference>
<evidence type="ECO:0000256" key="2">
    <source>
        <dbReference type="SAM" id="MobiDB-lite"/>
    </source>
</evidence>
<dbReference type="InterPro" id="IPR019734">
    <property type="entry name" value="TPR_rpt"/>
</dbReference>
<accession>A0A0S8FU74</accession>
<organism evidence="3 4">
    <name type="scientific">candidate division WOR_3 bacterium SM23_42</name>
    <dbReference type="NCBI Taxonomy" id="1703779"/>
    <lineage>
        <taxon>Bacteria</taxon>
        <taxon>Bacteria division WOR-3</taxon>
    </lineage>
</organism>
<evidence type="ECO:0000313" key="3">
    <source>
        <dbReference type="EMBL" id="KPK64265.1"/>
    </source>
</evidence>
<feature type="compositionally biased region" description="Basic and acidic residues" evidence="2">
    <location>
        <begin position="442"/>
        <end position="463"/>
    </location>
</feature>